<gene>
    <name evidence="1" type="ORF">C8J26_1830</name>
</gene>
<organism evidence="1 2">
    <name type="scientific">Sphingomonas aurantiaca</name>
    <dbReference type="NCBI Taxonomy" id="185949"/>
    <lineage>
        <taxon>Bacteria</taxon>
        <taxon>Pseudomonadati</taxon>
        <taxon>Pseudomonadota</taxon>
        <taxon>Alphaproteobacteria</taxon>
        <taxon>Sphingomonadales</taxon>
        <taxon>Sphingomonadaceae</taxon>
        <taxon>Sphingomonas</taxon>
    </lineage>
</organism>
<dbReference type="Pfam" id="PF12276">
    <property type="entry name" value="DUF3617"/>
    <property type="match status" value="1"/>
</dbReference>
<reference evidence="1 2" key="1">
    <citation type="submission" date="2018-04" db="EMBL/GenBank/DDBJ databases">
        <title>Genomic Encyclopedia of Type Strains, Phase III (KMG-III): the genomes of soil and plant-associated and newly described type strains.</title>
        <authorList>
            <person name="Whitman W."/>
        </authorList>
    </citation>
    <scope>NUCLEOTIDE SEQUENCE [LARGE SCALE GENOMIC DNA]</scope>
    <source>
        <strain evidence="1 2">MA101b</strain>
    </source>
</reference>
<dbReference type="Proteomes" id="UP000244189">
    <property type="component" value="Unassembled WGS sequence"/>
</dbReference>
<dbReference type="EMBL" id="QAOG01000002">
    <property type="protein sequence ID" value="PTQ61495.1"/>
    <property type="molecule type" value="Genomic_DNA"/>
</dbReference>
<evidence type="ECO:0000313" key="1">
    <source>
        <dbReference type="EMBL" id="PTQ61495.1"/>
    </source>
</evidence>
<accession>A0A2T5GQ99</accession>
<sequence length="133" mass="13918">MAAMAAGPVLAAGRWDVTSTVTDIAVPGAPGFILRMMRGKSKAEHKRLPAAQGVEALLVPDPKAGCRVDSQRIADGRYAQTLSCPQKRGEPMQIVRAGSYDATGFVGQATVTGTTPKGGMRIVLNQRAARIGD</sequence>
<dbReference type="InterPro" id="IPR022061">
    <property type="entry name" value="DUF3617"/>
</dbReference>
<protein>
    <submittedName>
        <fullName evidence="1">Uncharacterized protein DUF3617</fullName>
    </submittedName>
</protein>
<keyword evidence="2" id="KW-1185">Reference proteome</keyword>
<evidence type="ECO:0000313" key="2">
    <source>
        <dbReference type="Proteomes" id="UP000244189"/>
    </source>
</evidence>
<dbReference type="AlphaFoldDB" id="A0A2T5GQ99"/>
<name>A0A2T5GQ99_9SPHN</name>
<comment type="caution">
    <text evidence="1">The sequence shown here is derived from an EMBL/GenBank/DDBJ whole genome shotgun (WGS) entry which is preliminary data.</text>
</comment>
<proteinExistence type="predicted"/>